<accession>A0A7I4YFX7</accession>
<protein>
    <submittedName>
        <fullName evidence="2">Transposase</fullName>
    </submittedName>
</protein>
<evidence type="ECO:0000313" key="1">
    <source>
        <dbReference type="Proteomes" id="UP000025227"/>
    </source>
</evidence>
<organism evidence="1 2">
    <name type="scientific">Haemonchus contortus</name>
    <name type="common">Barber pole worm</name>
    <dbReference type="NCBI Taxonomy" id="6289"/>
    <lineage>
        <taxon>Eukaryota</taxon>
        <taxon>Metazoa</taxon>
        <taxon>Ecdysozoa</taxon>
        <taxon>Nematoda</taxon>
        <taxon>Chromadorea</taxon>
        <taxon>Rhabditida</taxon>
        <taxon>Rhabditina</taxon>
        <taxon>Rhabditomorpha</taxon>
        <taxon>Strongyloidea</taxon>
        <taxon>Trichostrongylidae</taxon>
        <taxon>Haemonchus</taxon>
    </lineage>
</organism>
<sequence length="134" mass="14864">MPLITPRNRISGGPDTLCDIVMTLDQGGYWLDPSGHQTNSRKAANEMIRLLPKALNGRNADPRVPEARTTHWTTLIVMNGDVTGCRSRKSMINGTTGDTGVGRKSRLALLRVEMRSDLNRNQPHLNYAPSLDRN</sequence>
<keyword evidence="1" id="KW-1185">Reference proteome</keyword>
<dbReference type="OMA" id="DENIVHM"/>
<name>A0A7I4YFX7_HAECO</name>
<proteinExistence type="predicted"/>
<reference evidence="2" key="1">
    <citation type="submission" date="2020-12" db="UniProtKB">
        <authorList>
            <consortium name="WormBaseParasite"/>
        </authorList>
    </citation>
    <scope>IDENTIFICATION</scope>
    <source>
        <strain evidence="2">MHco3</strain>
    </source>
</reference>
<dbReference type="WBParaSite" id="HCON_00095580-00001">
    <property type="protein sequence ID" value="HCON_00095580-00001"/>
    <property type="gene ID" value="HCON_00095580"/>
</dbReference>
<evidence type="ECO:0000313" key="2">
    <source>
        <dbReference type="WBParaSite" id="HCON_00095580-00001"/>
    </source>
</evidence>
<dbReference type="Proteomes" id="UP000025227">
    <property type="component" value="Unplaced"/>
</dbReference>
<dbReference type="AlphaFoldDB" id="A0A7I4YFX7"/>